<protein>
    <submittedName>
        <fullName evidence="5">[FeFe] hydrogenase, group A</fullName>
    </submittedName>
</protein>
<evidence type="ECO:0000256" key="2">
    <source>
        <dbReference type="ARBA" id="ARBA00023004"/>
    </source>
</evidence>
<dbReference type="AlphaFoldDB" id="A0A1G9MDZ3"/>
<dbReference type="Gene3D" id="3.40.950.10">
    <property type="entry name" value="Fe-only Hydrogenase (Larger Subunit), Chain L, domain 3"/>
    <property type="match status" value="1"/>
</dbReference>
<dbReference type="Gene3D" id="3.40.50.1780">
    <property type="match status" value="1"/>
</dbReference>
<proteinExistence type="predicted"/>
<evidence type="ECO:0000256" key="3">
    <source>
        <dbReference type="ARBA" id="ARBA00023014"/>
    </source>
</evidence>
<dbReference type="SUPFAM" id="SSF54862">
    <property type="entry name" value="4Fe-4S ferredoxins"/>
    <property type="match status" value="1"/>
</dbReference>
<evidence type="ECO:0000256" key="1">
    <source>
        <dbReference type="ARBA" id="ARBA00022723"/>
    </source>
</evidence>
<dbReference type="Pfam" id="PF02256">
    <property type="entry name" value="Fe_hyd_SSU"/>
    <property type="match status" value="1"/>
</dbReference>
<dbReference type="InterPro" id="IPR003149">
    <property type="entry name" value="Fe_hydrogenase_ssu"/>
</dbReference>
<keyword evidence="6" id="KW-1185">Reference proteome</keyword>
<accession>A0A1G9MDZ3</accession>
<dbReference type="InterPro" id="IPR009016">
    <property type="entry name" value="Fe_hydrogenase"/>
</dbReference>
<dbReference type="Pfam" id="PF00037">
    <property type="entry name" value="Fer4"/>
    <property type="match status" value="1"/>
</dbReference>
<dbReference type="EMBL" id="FNGW01000003">
    <property type="protein sequence ID" value="SDL72137.1"/>
    <property type="molecule type" value="Genomic_DNA"/>
</dbReference>
<keyword evidence="1" id="KW-0479">Metal-binding</keyword>
<dbReference type="GO" id="GO:0051536">
    <property type="term" value="F:iron-sulfur cluster binding"/>
    <property type="evidence" value="ECO:0007669"/>
    <property type="project" value="UniProtKB-KW"/>
</dbReference>
<dbReference type="SUPFAM" id="SSF53920">
    <property type="entry name" value="Fe-only hydrogenase"/>
    <property type="match status" value="1"/>
</dbReference>
<dbReference type="GO" id="GO:0005506">
    <property type="term" value="F:iron ion binding"/>
    <property type="evidence" value="ECO:0007669"/>
    <property type="project" value="InterPro"/>
</dbReference>
<reference evidence="5 6" key="1">
    <citation type="submission" date="2016-10" db="EMBL/GenBank/DDBJ databases">
        <authorList>
            <person name="de Groot N.N."/>
        </authorList>
    </citation>
    <scope>NUCLEOTIDE SEQUENCE [LARGE SCALE GENOMIC DNA]</scope>
    <source>
        <strain evidence="5 6">DSM 797</strain>
    </source>
</reference>
<dbReference type="InterPro" id="IPR050340">
    <property type="entry name" value="Cytosolic_Fe-S_CAF"/>
</dbReference>
<name>A0A1G9MDZ3_9FIRM</name>
<dbReference type="Gene3D" id="3.30.70.20">
    <property type="match status" value="1"/>
</dbReference>
<dbReference type="Proteomes" id="UP000199068">
    <property type="component" value="Unassembled WGS sequence"/>
</dbReference>
<dbReference type="PROSITE" id="PS00198">
    <property type="entry name" value="4FE4S_FER_1"/>
    <property type="match status" value="1"/>
</dbReference>
<feature type="domain" description="4Fe-4S ferredoxin-type" evidence="4">
    <location>
        <begin position="60"/>
        <end position="89"/>
    </location>
</feature>
<dbReference type="PANTHER" id="PTHR11615">
    <property type="entry name" value="NITRATE, FORMATE, IRON DEHYDROGENASE"/>
    <property type="match status" value="1"/>
</dbReference>
<keyword evidence="3" id="KW-0411">Iron-sulfur</keyword>
<feature type="domain" description="4Fe-4S ferredoxin-type" evidence="4">
    <location>
        <begin position="29"/>
        <end position="58"/>
    </location>
</feature>
<gene>
    <name evidence="5" type="ORF">SAMN04515677_103177</name>
</gene>
<sequence length="485" mass="54537">MQNNMRGKVTKFMKHLFTEKVVPVELDNPAIQIDYDKCIKCGLCKRTCDNEIAVANRFNLEETNDLAICIHCGQCAVACPTQAITQVEDYQKVKEEIQNPEKIVIFNTAPAVRVALGEEFGYEVGSYVEDKMVESLRKLGGDYVFDITFGADMTIMEEANELIDRILNKSENLPQFTSCCPSWVKYVETFYPEFIPNLSTTKSPIGIQGAAIKTYFAKKENIDPSKIVNVTITPCTSKKYEIKRPEMNDSSRFNNIDGLRDNDYIITTKELAKWIKEENIDFDSLNGSQFDNIMGLGSGAGIIFGNTGGVMEAAVRTAYNILTGERPTKELLDFKPVRGLEGVKEAVLQIDEKVIKVAAVQTTKNAEVLMEKLKSKEVNYHFIEVMTCKGGCIGGAGQPKQPKKRVTDEMRLKRIDGLYNKDAGIKIKCSHENPDVIKAYEEFFENPLSHKSHELLHTEFESKYYMLGRGNDKVDKVNGKSQDAI</sequence>
<organism evidence="5 6">
    <name type="scientific">Romboutsia lituseburensis DSM 797</name>
    <dbReference type="NCBI Taxonomy" id="1121325"/>
    <lineage>
        <taxon>Bacteria</taxon>
        <taxon>Bacillati</taxon>
        <taxon>Bacillota</taxon>
        <taxon>Clostridia</taxon>
        <taxon>Peptostreptococcales</taxon>
        <taxon>Peptostreptococcaceae</taxon>
        <taxon>Romboutsia</taxon>
    </lineage>
</organism>
<evidence type="ECO:0000259" key="4">
    <source>
        <dbReference type="PROSITE" id="PS51379"/>
    </source>
</evidence>
<dbReference type="GO" id="GO:0008901">
    <property type="term" value="F:ferredoxin hydrogenase activity"/>
    <property type="evidence" value="ECO:0007669"/>
    <property type="project" value="InterPro"/>
</dbReference>
<dbReference type="InterPro" id="IPR017896">
    <property type="entry name" value="4Fe4S_Fe-S-bd"/>
</dbReference>
<dbReference type="Gene3D" id="4.10.260.20">
    <property type="entry name" value="Iron hydrogenase, small subunit"/>
    <property type="match status" value="1"/>
</dbReference>
<dbReference type="Pfam" id="PF12800">
    <property type="entry name" value="Fer4_4"/>
    <property type="match status" value="1"/>
</dbReference>
<dbReference type="Pfam" id="PF02906">
    <property type="entry name" value="Fe_hyd_lg_C"/>
    <property type="match status" value="1"/>
</dbReference>
<dbReference type="SMART" id="SM00902">
    <property type="entry name" value="Fe_hyd_SSU"/>
    <property type="match status" value="1"/>
</dbReference>
<evidence type="ECO:0000313" key="5">
    <source>
        <dbReference type="EMBL" id="SDL72137.1"/>
    </source>
</evidence>
<dbReference type="InterPro" id="IPR036991">
    <property type="entry name" value="Fe_hydrogenase_ssu_sf"/>
</dbReference>
<keyword evidence="2" id="KW-0408">Iron</keyword>
<dbReference type="InterPro" id="IPR013352">
    <property type="entry name" value="Fe_hydrogenase_subset"/>
</dbReference>
<dbReference type="InterPro" id="IPR004108">
    <property type="entry name" value="Fe_hydrogenase_lsu_C"/>
</dbReference>
<dbReference type="STRING" id="1121325.SAMN04515677_103177"/>
<dbReference type="NCBIfam" id="TIGR02512">
    <property type="entry name" value="FeFe_hydrog_A"/>
    <property type="match status" value="1"/>
</dbReference>
<evidence type="ECO:0000313" key="6">
    <source>
        <dbReference type="Proteomes" id="UP000199068"/>
    </source>
</evidence>
<dbReference type="InterPro" id="IPR017900">
    <property type="entry name" value="4Fe4S_Fe_S_CS"/>
</dbReference>
<dbReference type="PROSITE" id="PS51379">
    <property type="entry name" value="4FE4S_FER_2"/>
    <property type="match status" value="2"/>
</dbReference>